<feature type="domain" description="AMP-dependent synthetase/ligase" evidence="6">
    <location>
        <begin position="42"/>
        <end position="334"/>
    </location>
</feature>
<dbReference type="EMBL" id="JTDY01002284">
    <property type="protein sequence ID" value="KOB71743.1"/>
    <property type="molecule type" value="Genomic_DNA"/>
</dbReference>
<dbReference type="Pfam" id="PF13193">
    <property type="entry name" value="AMP-binding_C"/>
    <property type="match status" value="1"/>
</dbReference>
<feature type="non-terminal residue" evidence="8">
    <location>
        <position position="1"/>
    </location>
</feature>
<feature type="transmembrane region" description="Helical" evidence="5">
    <location>
        <begin position="81"/>
        <end position="99"/>
    </location>
</feature>
<evidence type="ECO:0000259" key="7">
    <source>
        <dbReference type="Pfam" id="PF13193"/>
    </source>
</evidence>
<protein>
    <recommendedName>
        <fullName evidence="10">AMP dependent coa ligase</fullName>
    </recommendedName>
</protein>
<keyword evidence="5" id="KW-0472">Membrane</keyword>
<evidence type="ECO:0000256" key="5">
    <source>
        <dbReference type="SAM" id="Phobius"/>
    </source>
</evidence>
<keyword evidence="5" id="KW-1133">Transmembrane helix</keyword>
<evidence type="ECO:0000256" key="3">
    <source>
        <dbReference type="ARBA" id="ARBA00022598"/>
    </source>
</evidence>
<evidence type="ECO:0000256" key="1">
    <source>
        <dbReference type="ARBA" id="ARBA00004275"/>
    </source>
</evidence>
<dbReference type="GO" id="GO:0016405">
    <property type="term" value="F:CoA-ligase activity"/>
    <property type="evidence" value="ECO:0007669"/>
    <property type="project" value="TreeGrafter"/>
</dbReference>
<dbReference type="PANTHER" id="PTHR24096">
    <property type="entry name" value="LONG-CHAIN-FATTY-ACID--COA LIGASE"/>
    <property type="match status" value="1"/>
</dbReference>
<dbReference type="InterPro" id="IPR025110">
    <property type="entry name" value="AMP-bd_C"/>
</dbReference>
<keyword evidence="5" id="KW-0812">Transmembrane</keyword>
<evidence type="ECO:0000313" key="9">
    <source>
        <dbReference type="Proteomes" id="UP000037510"/>
    </source>
</evidence>
<sequence length="436" mass="48119">MSYSVVRAKPYASQLYLDGILDEVLQSGVTGAKGREGINGVTGEKITNSQILKQAISIAHKLVSKGARGRNVMFVMRNHQAMAAVYFAVLFAGTVPFIMDPNTTVFEITHFLKLIEPCMVFCDEEHYSDVNKALESIPEMKTEVKMSDKEELLKDFANGHYEKPDEFQIPDIDVDATVMMLPTSGSTGLPKATLMTHRGLVIQLPISWTYHSQFPTPTECCMLLTTPQWVTFTMTVTSCVVYRVPVLMSRNKPTVEWVKEMLVTYRPTWTFFGPAFVKTLLPAITEDHLSSLKLLLDKLPSSAILGDVYGTTETQGYITTVVPGAPLKSTGQVVNIFDYMVSPEEVELVIGSVPGVAECVVCGTDTGPAAMVIVQHAGDVTREQIHKTVNDTLSEHKQLHAGIAFVRALPHTHSGKIKREECKKLVQELISAGECY</sequence>
<reference evidence="8 9" key="1">
    <citation type="journal article" date="2015" name="Genome Biol. Evol.">
        <title>The genome of winter moth (Operophtera brumata) provides a genomic perspective on sexual dimorphism and phenology.</title>
        <authorList>
            <person name="Derks M.F."/>
            <person name="Smit S."/>
            <person name="Salis L."/>
            <person name="Schijlen E."/>
            <person name="Bossers A."/>
            <person name="Mateman C."/>
            <person name="Pijl A.S."/>
            <person name="de Ridder D."/>
            <person name="Groenen M.A."/>
            <person name="Visser M.E."/>
            <person name="Megens H.J."/>
        </authorList>
    </citation>
    <scope>NUCLEOTIDE SEQUENCE [LARGE SCALE GENOMIC DNA]</scope>
    <source>
        <strain evidence="8">WM2013NL</strain>
        <tissue evidence="8">Head and thorax</tissue>
    </source>
</reference>
<dbReference type="Gene3D" id="3.30.300.30">
    <property type="match status" value="1"/>
</dbReference>
<keyword evidence="3" id="KW-0436">Ligase</keyword>
<accession>A0A0L7L8A5</accession>
<evidence type="ECO:0008006" key="10">
    <source>
        <dbReference type="Google" id="ProtNLM"/>
    </source>
</evidence>
<evidence type="ECO:0000313" key="8">
    <source>
        <dbReference type="EMBL" id="KOB71743.1"/>
    </source>
</evidence>
<keyword evidence="9" id="KW-1185">Reference proteome</keyword>
<dbReference type="STRING" id="104452.A0A0L7L8A5"/>
<dbReference type="InterPro" id="IPR000873">
    <property type="entry name" value="AMP-dep_synth/lig_dom"/>
</dbReference>
<proteinExistence type="inferred from homology"/>
<organism evidence="8 9">
    <name type="scientific">Operophtera brumata</name>
    <name type="common">Winter moth</name>
    <name type="synonym">Phalaena brumata</name>
    <dbReference type="NCBI Taxonomy" id="104452"/>
    <lineage>
        <taxon>Eukaryota</taxon>
        <taxon>Metazoa</taxon>
        <taxon>Ecdysozoa</taxon>
        <taxon>Arthropoda</taxon>
        <taxon>Hexapoda</taxon>
        <taxon>Insecta</taxon>
        <taxon>Pterygota</taxon>
        <taxon>Neoptera</taxon>
        <taxon>Endopterygota</taxon>
        <taxon>Lepidoptera</taxon>
        <taxon>Glossata</taxon>
        <taxon>Ditrysia</taxon>
        <taxon>Geometroidea</taxon>
        <taxon>Geometridae</taxon>
        <taxon>Larentiinae</taxon>
        <taxon>Operophtera</taxon>
    </lineage>
</organism>
<dbReference type="GO" id="GO:0005777">
    <property type="term" value="C:peroxisome"/>
    <property type="evidence" value="ECO:0007669"/>
    <property type="project" value="UniProtKB-SubCell"/>
</dbReference>
<dbReference type="PANTHER" id="PTHR24096:SF149">
    <property type="entry name" value="AMP-BINDING DOMAIN-CONTAINING PROTEIN-RELATED"/>
    <property type="match status" value="1"/>
</dbReference>
<dbReference type="Gene3D" id="3.40.50.980">
    <property type="match status" value="2"/>
</dbReference>
<dbReference type="InterPro" id="IPR045851">
    <property type="entry name" value="AMP-bd_C_sf"/>
</dbReference>
<dbReference type="Proteomes" id="UP000037510">
    <property type="component" value="Unassembled WGS sequence"/>
</dbReference>
<feature type="domain" description="AMP-binding enzyme C-terminal" evidence="7">
    <location>
        <begin position="345"/>
        <end position="416"/>
    </location>
</feature>
<name>A0A0L7L8A5_OPEBR</name>
<evidence type="ECO:0000256" key="2">
    <source>
        <dbReference type="ARBA" id="ARBA00006432"/>
    </source>
</evidence>
<dbReference type="AlphaFoldDB" id="A0A0L7L8A5"/>
<feature type="non-terminal residue" evidence="8">
    <location>
        <position position="436"/>
    </location>
</feature>
<gene>
    <name evidence="8" type="ORF">OBRU01_13327</name>
</gene>
<comment type="caution">
    <text evidence="8">The sequence shown here is derived from an EMBL/GenBank/DDBJ whole genome shotgun (WGS) entry which is preliminary data.</text>
</comment>
<comment type="similarity">
    <text evidence="2">Belongs to the ATP-dependent AMP-binding enzyme family.</text>
</comment>
<evidence type="ECO:0000256" key="4">
    <source>
        <dbReference type="ARBA" id="ARBA00023140"/>
    </source>
</evidence>
<dbReference type="SUPFAM" id="SSF56801">
    <property type="entry name" value="Acetyl-CoA synthetase-like"/>
    <property type="match status" value="1"/>
</dbReference>
<keyword evidence="4" id="KW-0576">Peroxisome</keyword>
<dbReference type="PROSITE" id="PS00455">
    <property type="entry name" value="AMP_BINDING"/>
    <property type="match status" value="1"/>
</dbReference>
<comment type="subcellular location">
    <subcellularLocation>
        <location evidence="1">Peroxisome</location>
    </subcellularLocation>
</comment>
<dbReference type="InterPro" id="IPR020845">
    <property type="entry name" value="AMP-binding_CS"/>
</dbReference>
<dbReference type="Pfam" id="PF00501">
    <property type="entry name" value="AMP-binding"/>
    <property type="match status" value="1"/>
</dbReference>
<evidence type="ECO:0000259" key="6">
    <source>
        <dbReference type="Pfam" id="PF00501"/>
    </source>
</evidence>